<organism evidence="1">
    <name type="scientific">Elizabethkingia anophelis</name>
    <dbReference type="NCBI Taxonomy" id="1117645"/>
    <lineage>
        <taxon>Bacteria</taxon>
        <taxon>Pseudomonadati</taxon>
        <taxon>Bacteroidota</taxon>
        <taxon>Flavobacteriia</taxon>
        <taxon>Flavobacteriales</taxon>
        <taxon>Weeksellaceae</taxon>
        <taxon>Elizabethkingia</taxon>
    </lineage>
</organism>
<proteinExistence type="predicted"/>
<accession>A0A455ZJY6</accession>
<reference evidence="1" key="5">
    <citation type="journal article" date="2017" name="Genome Announc.">
        <title>Complete Circularized Genome Sequences of Four Strains of Elizabethkingia anophelis, Including Two Novel Strains Isolated from Wild-Caught Anopheles sinensis.</title>
        <authorList>
            <person name="Pei D."/>
            <person name="Nicholson A.C."/>
            <person name="Jiang J."/>
            <person name="Chen H."/>
            <person name="Whitney A.M."/>
            <person name="Villarma A."/>
            <person name="Bell M."/>
            <person name="Humrighouse B."/>
            <person name="Rowe L.A."/>
            <person name="Sheth M."/>
            <person name="Batra D."/>
            <person name="Juieng P."/>
            <person name="Loparev V.N."/>
            <person name="McQuiston J.R."/>
            <person name="Lan Y."/>
            <person name="Ma Y."/>
            <person name="Xu J."/>
        </authorList>
    </citation>
    <scope>NUCLEOTIDE SEQUENCE</scope>
</reference>
<protein>
    <submittedName>
        <fullName evidence="1">Uncharacterized protein</fullName>
    </submittedName>
</protein>
<reference evidence="1" key="4">
    <citation type="journal article" date="2016" name="Sci. Rep.">
        <title>Genomic epidemiology and global diversity of the emerging bacterial pathogen Elizabethkingia anophelis.</title>
        <authorList>
            <person name="Breurec S."/>
            <person name="Criscuolo A."/>
            <person name="Diancourt L."/>
            <person name="Rendueles O."/>
            <person name="Vandenbogaert M."/>
            <person name="Passet V."/>
            <person name="Caro V."/>
            <person name="Rocha E.P."/>
            <person name="Touchon M."/>
            <person name="Brisse S."/>
        </authorList>
    </citation>
    <scope>NUCLEOTIDE SEQUENCE</scope>
</reference>
<reference evidence="1" key="3">
    <citation type="journal article" date="2016" name="Genome Announc.">
        <title>Complete Genome Sequences of Four Strains from the 2015-2016 Elizabethkingia anophelis Outbreak.</title>
        <authorList>
            <person name="Nicholson A.C."/>
            <person name="Whitney A.M."/>
            <person name="Emery B.D."/>
            <person name="Bell M.E."/>
            <person name="Gartin J.T."/>
            <person name="Humrighouse B.W."/>
            <person name="Loparev V.N."/>
            <person name="Batra D."/>
            <person name="Sheth M."/>
            <person name="Rowe L.A."/>
            <person name="Juieng P."/>
            <person name="Knipe K."/>
            <person name="Gulvik C."/>
            <person name="McQuiston J.R."/>
        </authorList>
    </citation>
    <scope>NUCLEOTIDE SEQUENCE</scope>
</reference>
<dbReference type="AlphaFoldDB" id="A0A455ZJY6"/>
<reference evidence="1" key="8">
    <citation type="journal article" date="2018" name="J. ISSAAS">
        <title>In Silico Identification of Three Types of Integrative and Conjugative Elements (ICEs) in Elizabethkingia anophelis Strains Isolated from Around the World.</title>
        <authorList>
            <person name="Xu J."/>
            <person name="Pei D."/>
            <person name="Nicholson A."/>
            <person name="Lan Y."/>
            <person name="Xia Q."/>
        </authorList>
    </citation>
    <scope>NUCLEOTIDE SEQUENCE</scope>
</reference>
<name>A0A455ZJY6_9FLAO</name>
<sequence>MHFLPLVGNTFLRKVEQPYYKSIARLWLSMLLKKGCGTYL</sequence>
<reference evidence="1" key="2">
    <citation type="journal article" date="2014" name="PLoS ONE">
        <title>Insights from the genome annotation of Elizabethkingia anophelis from the malaria vector Anopheles gambiae.</title>
        <authorList>
            <person name="Kukutla P."/>
            <person name="Lindberg B.G."/>
            <person name="Pei D."/>
            <person name="Rayl M."/>
            <person name="Yu W."/>
            <person name="Steritz M."/>
            <person name="Faye I."/>
            <person name="Xu J."/>
        </authorList>
    </citation>
    <scope>NUCLEOTIDE SEQUENCE</scope>
</reference>
<dbReference type="EMBL" id="BK010626">
    <property type="protein sequence ID" value="DAC76640.1"/>
    <property type="molecule type" value="Genomic_DNA"/>
</dbReference>
<reference evidence="1" key="6">
    <citation type="journal article" date="2017" name="Nat. Commun.">
        <title>Evolutionary dynamics and genomic features of the Elizabethkingia anophelis 2015 to 2016 Wisconsin outbreak strain.</title>
        <authorList>
            <person name="Perrin A."/>
            <person name="Larsonneur E."/>
            <person name="Nicholson A.C."/>
            <person name="Edwards D.J."/>
            <person name="Gundlach K.M."/>
            <person name="Whitney A.M."/>
            <person name="Gulvik C.A."/>
            <person name="Bell M.E."/>
            <person name="Rendueles O."/>
            <person name="Cury J."/>
            <person name="Hugon P."/>
            <person name="Clermont D."/>
            <person name="Enouf V."/>
            <person name="Loparev V."/>
            <person name="Juieng P."/>
            <person name="Monson T."/>
            <person name="Warshauer D."/>
            <person name="Elbadawi L.I."/>
            <person name="Walters M.S."/>
            <person name="Crist M.B."/>
            <person name="Noble-Wang J."/>
            <person name="Borlaug G."/>
            <person name="Rocha E.P.C."/>
            <person name="Criscuolo A."/>
            <person name="Touchon M."/>
            <person name="Davis J.P."/>
            <person name="Holt K.E."/>
            <person name="McQuiston J.R."/>
            <person name="Brisse S."/>
        </authorList>
    </citation>
    <scope>NUCLEOTIDE SEQUENCE</scope>
</reference>
<reference evidence="1" key="1">
    <citation type="journal article" date="2014" name="Genome Biol. Evol.">
        <title>Comparative genomic analysis of malaria mosquito vector-associated novel pathogen Elizabethkingia anophelis.</title>
        <authorList>
            <person name="Teo J."/>
            <person name="Tan S.Y."/>
            <person name="Liu Y."/>
            <person name="Tay M."/>
            <person name="Ding Y."/>
            <person name="Li Y."/>
            <person name="Kjelleberg S."/>
            <person name="Givskov M."/>
            <person name="Lin R.T."/>
            <person name="Yang L."/>
        </authorList>
    </citation>
    <scope>NUCLEOTIDE SEQUENCE</scope>
</reference>
<reference evidence="1" key="7">
    <citation type="journal article" date="2017" name="Sci. Rep.">
        <title>Genomic features, phylogenetic relationships, and comparative genomics of Elizabethkingia anophelis strain EM361-97 isolated in Taiwan.</title>
        <authorList>
            <person name="Lin J.N."/>
            <person name="Lai C.H."/>
            <person name="Yang C.H."/>
            <person name="Huang Y.H."/>
            <person name="Lin H.H."/>
        </authorList>
    </citation>
    <scope>NUCLEOTIDE SEQUENCE</scope>
</reference>
<gene>
    <name evidence="1" type="primary">ICEEaIII(8)_NUHP1_70262_70384</name>
</gene>
<evidence type="ECO:0000313" key="1">
    <source>
        <dbReference type="EMBL" id="DAC76640.1"/>
    </source>
</evidence>